<dbReference type="InterPro" id="IPR036962">
    <property type="entry name" value="Glyco_hydro_3_N_sf"/>
</dbReference>
<dbReference type="Gene3D" id="3.20.20.300">
    <property type="entry name" value="Glycoside hydrolase, family 3, N-terminal domain"/>
    <property type="match status" value="1"/>
</dbReference>
<gene>
    <name evidence="7" type="ORF">FYJ62_04685</name>
</gene>
<dbReference type="GO" id="GO:0005975">
    <property type="term" value="P:carbohydrate metabolic process"/>
    <property type="evidence" value="ECO:0007669"/>
    <property type="project" value="InterPro"/>
</dbReference>
<comment type="catalytic activity">
    <reaction evidence="1">
        <text>Hydrolysis of terminal non-reducing N-acetyl-D-hexosamine residues in N-acetyl-beta-D-hexosaminides.</text>
        <dbReference type="EC" id="3.2.1.52"/>
    </reaction>
</comment>
<evidence type="ECO:0000256" key="1">
    <source>
        <dbReference type="ARBA" id="ARBA00001231"/>
    </source>
</evidence>
<dbReference type="PANTHER" id="PTHR30480:SF13">
    <property type="entry name" value="BETA-HEXOSAMINIDASE"/>
    <property type="match status" value="1"/>
</dbReference>
<keyword evidence="8" id="KW-1185">Reference proteome</keyword>
<evidence type="ECO:0000256" key="4">
    <source>
        <dbReference type="ARBA" id="ARBA00022801"/>
    </source>
</evidence>
<evidence type="ECO:0000313" key="7">
    <source>
        <dbReference type="EMBL" id="MST86947.1"/>
    </source>
</evidence>
<dbReference type="AlphaFoldDB" id="A0A6A8MDT1"/>
<evidence type="ECO:0000256" key="2">
    <source>
        <dbReference type="ARBA" id="ARBA00005336"/>
    </source>
</evidence>
<dbReference type="EC" id="3.2.1.52" evidence="3"/>
<evidence type="ECO:0000313" key="8">
    <source>
        <dbReference type="Proteomes" id="UP000438120"/>
    </source>
</evidence>
<dbReference type="EMBL" id="VUMX01000009">
    <property type="protein sequence ID" value="MST86947.1"/>
    <property type="molecule type" value="Genomic_DNA"/>
</dbReference>
<dbReference type="Proteomes" id="UP000438120">
    <property type="component" value="Unassembled WGS sequence"/>
</dbReference>
<dbReference type="OrthoDB" id="9805821at2"/>
<proteinExistence type="inferred from homology"/>
<accession>A0A6A8MDT1</accession>
<dbReference type="GO" id="GO:0009254">
    <property type="term" value="P:peptidoglycan turnover"/>
    <property type="evidence" value="ECO:0007669"/>
    <property type="project" value="TreeGrafter"/>
</dbReference>
<dbReference type="InterPro" id="IPR017853">
    <property type="entry name" value="GH"/>
</dbReference>
<keyword evidence="5" id="KW-0326">Glycosidase</keyword>
<comment type="caution">
    <text evidence="7">The sequence shown here is derived from an EMBL/GenBank/DDBJ whole genome shotgun (WGS) entry which is preliminary data.</text>
</comment>
<dbReference type="SUPFAM" id="SSF51445">
    <property type="entry name" value="(Trans)glycosidases"/>
    <property type="match status" value="1"/>
</dbReference>
<evidence type="ECO:0000256" key="3">
    <source>
        <dbReference type="ARBA" id="ARBA00012663"/>
    </source>
</evidence>
<feature type="domain" description="Glycoside hydrolase family 3 N-terminal" evidence="6">
    <location>
        <begin position="8"/>
        <end position="326"/>
    </location>
</feature>
<dbReference type="RefSeq" id="WP_154548218.1">
    <property type="nucleotide sequence ID" value="NZ_VUMX01000009.1"/>
</dbReference>
<dbReference type="PANTHER" id="PTHR30480">
    <property type="entry name" value="BETA-HEXOSAMINIDASE-RELATED"/>
    <property type="match status" value="1"/>
</dbReference>
<sequence length="334" mass="36263">MQQLKQMTLKEKIAQLYLIDSTGDFAEMAEAVSRAQVGGVLLFGKDLAGQTQSSLQKECREYQRLSRHGLFIAIDQEGGLVDRLSASPAIAAGHAYPSPAKIYQESGHAGLRKEATMVAKQLKTLGINWNFAPVADVADDPSSFIYERTLKASRKESGRFVAETCQIYQDCQVASSLKHFPGYGNAGDTHTGVGVSRKSKTAFYQDLEPFKQGIRAGAWSIMVSHLIVSCLDPAAPASLSVPIHDFIRQDLNYDGIILTDDLQMDAAKEYAKAKGMSPDLLALLAGNDILLGGNWQTGIPALVQAVRNGQLTEARIDQSVARVLQLKARLGILK</sequence>
<evidence type="ECO:0000256" key="5">
    <source>
        <dbReference type="ARBA" id="ARBA00023295"/>
    </source>
</evidence>
<comment type="similarity">
    <text evidence="2">Belongs to the glycosyl hydrolase 3 family.</text>
</comment>
<dbReference type="GO" id="GO:0004563">
    <property type="term" value="F:beta-N-acetylhexosaminidase activity"/>
    <property type="evidence" value="ECO:0007669"/>
    <property type="project" value="UniProtKB-EC"/>
</dbReference>
<protein>
    <recommendedName>
        <fullName evidence="3">beta-N-acetylhexosaminidase</fullName>
        <ecNumber evidence="3">3.2.1.52</ecNumber>
    </recommendedName>
</protein>
<name>A0A6A8MDT1_9LACO</name>
<evidence type="ECO:0000259" key="6">
    <source>
        <dbReference type="Pfam" id="PF00933"/>
    </source>
</evidence>
<organism evidence="7 8">
    <name type="scientific">Lactobacillus porci</name>
    <dbReference type="NCBI Taxonomy" id="2012477"/>
    <lineage>
        <taxon>Bacteria</taxon>
        <taxon>Bacillati</taxon>
        <taxon>Bacillota</taxon>
        <taxon>Bacilli</taxon>
        <taxon>Lactobacillales</taxon>
        <taxon>Lactobacillaceae</taxon>
        <taxon>Lactobacillus</taxon>
    </lineage>
</organism>
<dbReference type="InterPro" id="IPR001764">
    <property type="entry name" value="Glyco_hydro_3_N"/>
</dbReference>
<keyword evidence="4" id="KW-0378">Hydrolase</keyword>
<dbReference type="Pfam" id="PF00933">
    <property type="entry name" value="Glyco_hydro_3"/>
    <property type="match status" value="1"/>
</dbReference>
<dbReference type="InterPro" id="IPR050226">
    <property type="entry name" value="NagZ_Beta-hexosaminidase"/>
</dbReference>
<reference evidence="7 8" key="1">
    <citation type="submission" date="2019-08" db="EMBL/GenBank/DDBJ databases">
        <title>In-depth cultivation of the pig gut microbiome towards novel bacterial diversity and tailored functional studies.</title>
        <authorList>
            <person name="Wylensek D."/>
            <person name="Hitch T.C.A."/>
            <person name="Clavel T."/>
        </authorList>
    </citation>
    <scope>NUCLEOTIDE SEQUENCE [LARGE SCALE GENOMIC DNA]</scope>
    <source>
        <strain evidence="7 8">Bifido-178-WT-2B</strain>
    </source>
</reference>